<reference evidence="1" key="1">
    <citation type="submission" date="2021-06" db="EMBL/GenBank/DDBJ databases">
        <authorList>
            <person name="Kallberg Y."/>
            <person name="Tangrot J."/>
            <person name="Rosling A."/>
        </authorList>
    </citation>
    <scope>NUCLEOTIDE SEQUENCE</scope>
    <source>
        <strain evidence="1">MA453B</strain>
    </source>
</reference>
<proteinExistence type="predicted"/>
<dbReference type="SUPFAM" id="SSF53098">
    <property type="entry name" value="Ribonuclease H-like"/>
    <property type="match status" value="1"/>
</dbReference>
<evidence type="ECO:0000313" key="2">
    <source>
        <dbReference type="Proteomes" id="UP000789405"/>
    </source>
</evidence>
<evidence type="ECO:0000313" key="1">
    <source>
        <dbReference type="EMBL" id="CAG8793421.1"/>
    </source>
</evidence>
<dbReference type="OrthoDB" id="2431589at2759"/>
<gene>
    <name evidence="1" type="ORF">DERYTH_LOCUS21881</name>
</gene>
<name>A0A9N9JSE8_9GLOM</name>
<dbReference type="InterPro" id="IPR012337">
    <property type="entry name" value="RNaseH-like_sf"/>
</dbReference>
<comment type="caution">
    <text evidence="1">The sequence shown here is derived from an EMBL/GenBank/DDBJ whole genome shotgun (WGS) entry which is preliminary data.</text>
</comment>
<organism evidence="1 2">
    <name type="scientific">Dentiscutata erythropus</name>
    <dbReference type="NCBI Taxonomy" id="1348616"/>
    <lineage>
        <taxon>Eukaryota</taxon>
        <taxon>Fungi</taxon>
        <taxon>Fungi incertae sedis</taxon>
        <taxon>Mucoromycota</taxon>
        <taxon>Glomeromycotina</taxon>
        <taxon>Glomeromycetes</taxon>
        <taxon>Diversisporales</taxon>
        <taxon>Gigasporaceae</taxon>
        <taxon>Dentiscutata</taxon>
    </lineage>
</organism>
<accession>A0A9N9JSE8</accession>
<sequence>SHTGEIIADKIYNLLEEFNVETKVIGLTTDNSANMIFAANYLQDKLILNNFCHIDA</sequence>
<feature type="non-terminal residue" evidence="1">
    <location>
        <position position="1"/>
    </location>
</feature>
<dbReference type="AlphaFoldDB" id="A0A9N9JSE8"/>
<dbReference type="EMBL" id="CAJVPY010028889">
    <property type="protein sequence ID" value="CAG8793421.1"/>
    <property type="molecule type" value="Genomic_DNA"/>
</dbReference>
<keyword evidence="2" id="KW-1185">Reference proteome</keyword>
<dbReference type="Proteomes" id="UP000789405">
    <property type="component" value="Unassembled WGS sequence"/>
</dbReference>
<protein>
    <submittedName>
        <fullName evidence="1">8781_t:CDS:1</fullName>
    </submittedName>
</protein>